<comment type="cofactor">
    <cofactor evidence="1">
        <name>Mg(2+)</name>
        <dbReference type="ChEBI" id="CHEBI:18420"/>
    </cofactor>
</comment>
<dbReference type="Pfam" id="PF14803">
    <property type="entry name" value="Zn_ribbon_Nudix"/>
    <property type="match status" value="1"/>
</dbReference>
<dbReference type="InterPro" id="IPR029401">
    <property type="entry name" value="Nudix_N"/>
</dbReference>
<evidence type="ECO:0000256" key="2">
    <source>
        <dbReference type="ARBA" id="ARBA00022801"/>
    </source>
</evidence>
<dbReference type="Pfam" id="PF00293">
    <property type="entry name" value="NUDIX"/>
    <property type="match status" value="1"/>
</dbReference>
<dbReference type="Gene3D" id="2.20.70.10">
    <property type="match status" value="1"/>
</dbReference>
<dbReference type="SUPFAM" id="SSF55811">
    <property type="entry name" value="Nudix"/>
    <property type="match status" value="1"/>
</dbReference>
<dbReference type="InterPro" id="IPR015797">
    <property type="entry name" value="NUDIX_hydrolase-like_dom_sf"/>
</dbReference>
<keyword evidence="5" id="KW-1185">Reference proteome</keyword>
<dbReference type="Proteomes" id="UP000316798">
    <property type="component" value="Chromosome"/>
</dbReference>
<dbReference type="RefSeq" id="WP_142819345.1">
    <property type="nucleotide sequence ID" value="NZ_CP035503.1"/>
</dbReference>
<dbReference type="PANTHER" id="PTHR43222">
    <property type="entry name" value="NUDIX HYDROLASE 23"/>
    <property type="match status" value="1"/>
</dbReference>
<organism evidence="4 5">
    <name type="scientific">Rhodoferax sediminis</name>
    <dbReference type="NCBI Taxonomy" id="2509614"/>
    <lineage>
        <taxon>Bacteria</taxon>
        <taxon>Pseudomonadati</taxon>
        <taxon>Pseudomonadota</taxon>
        <taxon>Betaproteobacteria</taxon>
        <taxon>Burkholderiales</taxon>
        <taxon>Comamonadaceae</taxon>
        <taxon>Rhodoferax</taxon>
    </lineage>
</organism>
<dbReference type="GO" id="GO:0016787">
    <property type="term" value="F:hydrolase activity"/>
    <property type="evidence" value="ECO:0007669"/>
    <property type="project" value="UniProtKB-KW"/>
</dbReference>
<evidence type="ECO:0000256" key="1">
    <source>
        <dbReference type="ARBA" id="ARBA00001946"/>
    </source>
</evidence>
<reference evidence="4 5" key="1">
    <citation type="submission" date="2019-01" db="EMBL/GenBank/DDBJ databases">
        <title>Genomic insights into a novel species Rhodoferax sp.</title>
        <authorList>
            <person name="Jin L."/>
        </authorList>
    </citation>
    <scope>NUCLEOTIDE SEQUENCE [LARGE SCALE GENOMIC DNA]</scope>
    <source>
        <strain evidence="4 5">CHu59-6-5</strain>
    </source>
</reference>
<dbReference type="Gene3D" id="3.90.79.10">
    <property type="entry name" value="Nucleoside Triphosphate Pyrophosphohydrolase"/>
    <property type="match status" value="1"/>
</dbReference>
<proteinExistence type="predicted"/>
<sequence>MIFRGPIKHCKNCGAAVVYRLPDDGDTHERAVCPACGTVHYENPLNVVGTVPHWGDQVLLCKRNIEPRWGKWTLPAGFMEMDETTAQGAARETDEEAGAQFEMQELFSVMNVVRVGQVHLFYRARLLSDQFKPGHETIEARLFTEAEIPWDDIAFRTVKETLKFYFDDRRLGHFTVHTADIVHAESLRPI</sequence>
<dbReference type="CDD" id="cd04511">
    <property type="entry name" value="NUDIX_Hydrolase"/>
    <property type="match status" value="1"/>
</dbReference>
<evidence type="ECO:0000313" key="5">
    <source>
        <dbReference type="Proteomes" id="UP000316798"/>
    </source>
</evidence>
<accession>A0A515DC02</accession>
<dbReference type="OrthoDB" id="5417595at2"/>
<keyword evidence="2 4" id="KW-0378">Hydrolase</keyword>
<gene>
    <name evidence="4" type="ORF">EUB48_12015</name>
</gene>
<name>A0A515DC02_9BURK</name>
<evidence type="ECO:0000313" key="4">
    <source>
        <dbReference type="EMBL" id="QDL37919.1"/>
    </source>
</evidence>
<dbReference type="AlphaFoldDB" id="A0A515DC02"/>
<dbReference type="InterPro" id="IPR020084">
    <property type="entry name" value="NUDIX_hydrolase_CS"/>
</dbReference>
<dbReference type="KEGG" id="rhf:EUB48_12015"/>
<evidence type="ECO:0000259" key="3">
    <source>
        <dbReference type="PROSITE" id="PS51462"/>
    </source>
</evidence>
<dbReference type="PROSITE" id="PS51462">
    <property type="entry name" value="NUDIX"/>
    <property type="match status" value="1"/>
</dbReference>
<dbReference type="EMBL" id="CP035503">
    <property type="protein sequence ID" value="QDL37919.1"/>
    <property type="molecule type" value="Genomic_DNA"/>
</dbReference>
<dbReference type="PANTHER" id="PTHR43222:SF2">
    <property type="entry name" value="NUDIX HYDROLASE 23, CHLOROPLASTIC"/>
    <property type="match status" value="1"/>
</dbReference>
<dbReference type="InterPro" id="IPR000086">
    <property type="entry name" value="NUDIX_hydrolase_dom"/>
</dbReference>
<feature type="domain" description="Nudix hydrolase" evidence="3">
    <location>
        <begin position="40"/>
        <end position="166"/>
    </location>
</feature>
<protein>
    <submittedName>
        <fullName evidence="4">NUDIX hydrolase</fullName>
    </submittedName>
</protein>
<dbReference type="PROSITE" id="PS00893">
    <property type="entry name" value="NUDIX_BOX"/>
    <property type="match status" value="1"/>
</dbReference>